<keyword evidence="1" id="KW-0812">Transmembrane</keyword>
<feature type="domain" description="DUF4340" evidence="2">
    <location>
        <begin position="104"/>
        <end position="238"/>
    </location>
</feature>
<name>A0A9D9N2X7_9SPIR</name>
<comment type="caution">
    <text evidence="3">The sequence shown here is derived from an EMBL/GenBank/DDBJ whole genome shotgun (WGS) entry which is preliminary data.</text>
</comment>
<dbReference type="AlphaFoldDB" id="A0A9D9N2X7"/>
<evidence type="ECO:0000313" key="4">
    <source>
        <dbReference type="Proteomes" id="UP000823638"/>
    </source>
</evidence>
<organism evidence="3 4">
    <name type="scientific">Candidatus Gallitreponema excrementavium</name>
    <dbReference type="NCBI Taxonomy" id="2840840"/>
    <lineage>
        <taxon>Bacteria</taxon>
        <taxon>Pseudomonadati</taxon>
        <taxon>Spirochaetota</taxon>
        <taxon>Spirochaetia</taxon>
        <taxon>Spirochaetales</taxon>
        <taxon>Candidatus Gallitreponema</taxon>
    </lineage>
</organism>
<dbReference type="InterPro" id="IPR025641">
    <property type="entry name" value="DUF4340"/>
</dbReference>
<dbReference type="Proteomes" id="UP000823638">
    <property type="component" value="Unassembled WGS sequence"/>
</dbReference>
<gene>
    <name evidence="3" type="ORF">IAA81_09385</name>
</gene>
<dbReference type="EMBL" id="JADIMM010000108">
    <property type="protein sequence ID" value="MBO8458419.1"/>
    <property type="molecule type" value="Genomic_DNA"/>
</dbReference>
<reference evidence="3" key="1">
    <citation type="submission" date="2020-10" db="EMBL/GenBank/DDBJ databases">
        <authorList>
            <person name="Gilroy R."/>
        </authorList>
    </citation>
    <scope>NUCLEOTIDE SEQUENCE</scope>
    <source>
        <strain evidence="3">10532</strain>
    </source>
</reference>
<proteinExistence type="predicted"/>
<accession>A0A9D9N2X7</accession>
<evidence type="ECO:0000256" key="1">
    <source>
        <dbReference type="SAM" id="Phobius"/>
    </source>
</evidence>
<dbReference type="Pfam" id="PF14238">
    <property type="entry name" value="DUF4340"/>
    <property type="match status" value="1"/>
</dbReference>
<evidence type="ECO:0000313" key="3">
    <source>
        <dbReference type="EMBL" id="MBO8458419.1"/>
    </source>
</evidence>
<reference evidence="3" key="2">
    <citation type="journal article" date="2021" name="PeerJ">
        <title>Extensive microbial diversity within the chicken gut microbiome revealed by metagenomics and culture.</title>
        <authorList>
            <person name="Gilroy R."/>
            <person name="Ravi A."/>
            <person name="Getino M."/>
            <person name="Pursley I."/>
            <person name="Horton D.L."/>
            <person name="Alikhan N.F."/>
            <person name="Baker D."/>
            <person name="Gharbi K."/>
            <person name="Hall N."/>
            <person name="Watson M."/>
            <person name="Adriaenssens E.M."/>
            <person name="Foster-Nyarko E."/>
            <person name="Jarju S."/>
            <person name="Secka A."/>
            <person name="Antonio M."/>
            <person name="Oren A."/>
            <person name="Chaudhuri R.R."/>
            <person name="La Ragione R."/>
            <person name="Hildebrand F."/>
            <person name="Pallen M.J."/>
        </authorList>
    </citation>
    <scope>NUCLEOTIDE SEQUENCE</scope>
    <source>
        <strain evidence="3">10532</strain>
    </source>
</reference>
<keyword evidence="1" id="KW-1133">Transmembrane helix</keyword>
<feature type="transmembrane region" description="Helical" evidence="1">
    <location>
        <begin position="7"/>
        <end position="30"/>
    </location>
</feature>
<evidence type="ECO:0000259" key="2">
    <source>
        <dbReference type="Pfam" id="PF14238"/>
    </source>
</evidence>
<protein>
    <submittedName>
        <fullName evidence="3">DUF4340 domain-containing protein</fullName>
    </submittedName>
</protein>
<keyword evidence="1" id="KW-0472">Membrane</keyword>
<sequence>MKEKNNVFIGLAIFISFILLAAAVILIPVIKGMNPDWKAILVTGRKNLDTDSQISQNTLPLKSEEVISFSGFNELSITLKPGGQNKKTMVLSLKDGNWLDLENPDLDISQEKVSVILEELNNIKVLNRINNAKDNELKSFGFDYPRIEVQGKSNGNKIFGFKIGNIVPSGYNCYLKIDGETPVYIADGMILSMLEMTEESLQDNTAFNIPPEKEIKTIIVETPGKPTLTVNYDKEGRGYLTCGKYTRPQKLSDTSEDSTLSGEELVKERLRNLEESLVKDSGRENYSKYGLNKTTSTVTLKCERPRYGKTITYEPYVKKIMFNLPDKKNDDGECCFIASDSDKIYYTSEMYLRALTEIDPFQVISKVVFSGEINRTEEISATFGTDKFRETIKIFPDQESFSMLVNETYGLSGDMEIPQGSSWKKEDELELSFYSGENELIDELTFAPYDFVFYAVKSVKGNSFLIHKNKYKKFLNILSFESAPEI</sequence>